<feature type="binding site" evidence="3">
    <location>
        <position position="26"/>
    </location>
    <ligand>
        <name>substrate</name>
    </ligand>
</feature>
<dbReference type="GO" id="GO:0008616">
    <property type="term" value="P:tRNA queuosine(34) biosynthetic process"/>
    <property type="evidence" value="ECO:0007669"/>
    <property type="project" value="UniProtKB-UniRule"/>
</dbReference>
<feature type="binding site" evidence="3">
    <location>
        <position position="30"/>
    </location>
    <ligand>
        <name>[4Fe-4S] cluster</name>
        <dbReference type="ChEBI" id="CHEBI:49883"/>
        <note>4Fe-4S-S-AdoMet</note>
    </ligand>
</feature>
<keyword evidence="3" id="KW-0411">Iron-sulfur</keyword>
<evidence type="ECO:0000256" key="3">
    <source>
        <dbReference type="HAMAP-Rule" id="MF_00917"/>
    </source>
</evidence>
<reference evidence="4 5" key="1">
    <citation type="submission" date="2016-02" db="EMBL/GenBank/DDBJ databases">
        <authorList>
            <consortium name="Pathogen Informatics"/>
        </authorList>
    </citation>
    <scope>NUCLEOTIDE SEQUENCE [LARGE SCALE GENOMIC DNA]</scope>
    <source>
        <strain evidence="4 5">RC20</strain>
    </source>
</reference>
<comment type="similarity">
    <text evidence="3">Belongs to the radical SAM superfamily. 7-carboxy-7-deazaguanine synthase family.</text>
</comment>
<keyword evidence="3" id="KW-0460">Magnesium</keyword>
<comment type="function">
    <text evidence="3">Catalyzes the complex heterocyclic radical-mediated conversion of 6-carboxy-5,6,7,8-tetrahydropterin (CPH4) to 7-carboxy-7-deazaguanine (CDG), a step common to the biosynthetic pathways of all 7-deazapurine-containing compounds.</text>
</comment>
<dbReference type="UniPathway" id="UPA00391"/>
<comment type="catalytic activity">
    <reaction evidence="3">
        <text>6-carboxy-5,6,7,8-tetrahydropterin + H(+) = 7-carboxy-7-carbaguanine + NH4(+)</text>
        <dbReference type="Rhea" id="RHEA:27974"/>
        <dbReference type="ChEBI" id="CHEBI:15378"/>
        <dbReference type="ChEBI" id="CHEBI:28938"/>
        <dbReference type="ChEBI" id="CHEBI:61032"/>
        <dbReference type="ChEBI" id="CHEBI:61036"/>
        <dbReference type="EC" id="4.3.99.3"/>
    </reaction>
</comment>
<dbReference type="InterPro" id="IPR024924">
    <property type="entry name" value="7-CO-7-deazaguanine_synth-like"/>
</dbReference>
<feature type="binding site" evidence="3">
    <location>
        <begin position="147"/>
        <end position="149"/>
    </location>
    <ligand>
        <name>S-adenosyl-L-methionine</name>
        <dbReference type="ChEBI" id="CHEBI:59789"/>
    </ligand>
</feature>
<keyword evidence="1 3" id="KW-0004">4Fe-4S</keyword>
<dbReference type="GO" id="GO:1904047">
    <property type="term" value="F:S-adenosyl-L-methionine binding"/>
    <property type="evidence" value="ECO:0007669"/>
    <property type="project" value="UniProtKB-UniRule"/>
</dbReference>
<evidence type="ECO:0000256" key="1">
    <source>
        <dbReference type="ARBA" id="ARBA00022485"/>
    </source>
</evidence>
<feature type="binding site" evidence="3">
    <location>
        <position position="55"/>
    </location>
    <ligand>
        <name>Mg(2+)</name>
        <dbReference type="ChEBI" id="CHEBI:18420"/>
    </ligand>
</feature>
<keyword evidence="2 3" id="KW-0456">Lyase</keyword>
<feature type="binding site" evidence="3">
    <location>
        <position position="94"/>
    </location>
    <ligand>
        <name>substrate</name>
    </ligand>
</feature>
<comment type="pathway">
    <text evidence="3">Purine metabolism; 7-cyano-7-deazaguanine biosynthesis.</text>
</comment>
<name>A0A128ECZ4_9BACT</name>
<dbReference type="PANTHER" id="PTHR42836:SF1">
    <property type="entry name" value="7-CARBOXY-7-DEAZAGUANINE SYNTHASE"/>
    <property type="match status" value="1"/>
</dbReference>
<sequence>MLKLVEFFHSIQGEGKFAGKNAIFFRFAGCNLRCAGFGVKLNSLKTGEVLTGCDTIRAVYTSHFEYENITSKEALLSKFEELDLQNAKPIIVITGGEPLLHHKDEIFYAFISEVLARGFEVHFETNGSVEVDFARFNEYKKCVFCISPKLSNSGEKREKRLNFKALNLIKENAKDSFYKFVISSEFNLQSEILEITQAAPNEVFCMPLGKNKKELEKNAKFTFEFCLKNGYNYTDRLHIRIFDDKDGI</sequence>
<dbReference type="EC" id="4.3.99.3" evidence="3"/>
<dbReference type="Gene3D" id="3.20.20.70">
    <property type="entry name" value="Aldolase class I"/>
    <property type="match status" value="1"/>
</dbReference>
<comment type="cofactor">
    <cofactor evidence="3">
        <name>S-adenosyl-L-methionine</name>
        <dbReference type="ChEBI" id="CHEBI:59789"/>
    </cofactor>
    <text evidence="3">Binds 1 S-adenosyl-L-methionine per subunit.</text>
</comment>
<gene>
    <name evidence="3 4" type="primary">queE</name>
    <name evidence="4" type="ORF">ERS672216_00164</name>
</gene>
<evidence type="ECO:0000313" key="5">
    <source>
        <dbReference type="Proteomes" id="UP000069632"/>
    </source>
</evidence>
<dbReference type="PANTHER" id="PTHR42836">
    <property type="entry name" value="7-CARBOXY-7-DEAZAGUANINE SYNTHASE"/>
    <property type="match status" value="1"/>
</dbReference>
<keyword evidence="5" id="KW-1185">Reference proteome</keyword>
<dbReference type="AlphaFoldDB" id="A0A128ECZ4"/>
<keyword evidence="3" id="KW-0479">Metal-binding</keyword>
<dbReference type="SUPFAM" id="SSF102114">
    <property type="entry name" value="Radical SAM enzymes"/>
    <property type="match status" value="1"/>
</dbReference>
<comment type="caution">
    <text evidence="3">Lacks conserved residue(s) required for the propagation of feature annotation.</text>
</comment>
<keyword evidence="3" id="KW-0671">Queuosine biosynthesis</keyword>
<keyword evidence="3" id="KW-0949">S-adenosyl-L-methionine</keyword>
<dbReference type="InterPro" id="IPR013785">
    <property type="entry name" value="Aldolase_TIM"/>
</dbReference>
<keyword evidence="3" id="KW-0408">Iron</keyword>
<dbReference type="RefSeq" id="WP_075539877.1">
    <property type="nucleotide sequence ID" value="NZ_CP053844.1"/>
</dbReference>
<dbReference type="GO" id="GO:0000287">
    <property type="term" value="F:magnesium ion binding"/>
    <property type="evidence" value="ECO:0007669"/>
    <property type="project" value="UniProtKB-UniRule"/>
</dbReference>
<comment type="cofactor">
    <cofactor evidence="3">
        <name>[4Fe-4S] cluster</name>
        <dbReference type="ChEBI" id="CHEBI:49883"/>
    </cofactor>
    <text evidence="3">Binds 1 [4Fe-4S] cluster. The cluster is coordinated with 3 cysteines and an exchangeable S-adenosyl-L-methionine.</text>
</comment>
<evidence type="ECO:0000256" key="2">
    <source>
        <dbReference type="ARBA" id="ARBA00023239"/>
    </source>
</evidence>
<dbReference type="PIRSF" id="PIRSF000370">
    <property type="entry name" value="QueE"/>
    <property type="match status" value="1"/>
</dbReference>
<dbReference type="HAMAP" id="MF_00917">
    <property type="entry name" value="QueE"/>
    <property type="match status" value="1"/>
</dbReference>
<dbReference type="EMBL" id="FIZP01000001">
    <property type="protein sequence ID" value="CZE46043.1"/>
    <property type="molecule type" value="Genomic_DNA"/>
</dbReference>
<dbReference type="GO" id="GO:0051539">
    <property type="term" value="F:4 iron, 4 sulfur cluster binding"/>
    <property type="evidence" value="ECO:0007669"/>
    <property type="project" value="UniProtKB-UniRule"/>
</dbReference>
<dbReference type="GO" id="GO:0016840">
    <property type="term" value="F:carbon-nitrogen lyase activity"/>
    <property type="evidence" value="ECO:0007669"/>
    <property type="project" value="UniProtKB-UniRule"/>
</dbReference>
<feature type="binding site" evidence="3">
    <location>
        <position position="34"/>
    </location>
    <ligand>
        <name>[4Fe-4S] cluster</name>
        <dbReference type="ChEBI" id="CHEBI:49883"/>
        <note>4Fe-4S-S-AdoMet</note>
    </ligand>
</feature>
<protein>
    <recommendedName>
        <fullName evidence="3">7-carboxy-7-deazaguanine synthase</fullName>
        <shortName evidence="3">CDG synthase</shortName>
        <ecNumber evidence="3">4.3.99.3</ecNumber>
    </recommendedName>
    <alternativeName>
        <fullName evidence="3">Queuosine biosynthesis protein QueE</fullName>
    </alternativeName>
</protein>
<accession>A0A128ECZ4</accession>
<proteinExistence type="inferred from homology"/>
<feature type="binding site" evidence="3">
    <location>
        <position position="96"/>
    </location>
    <ligand>
        <name>S-adenosyl-L-methionine</name>
        <dbReference type="ChEBI" id="CHEBI:59789"/>
    </ligand>
</feature>
<comment type="cofactor">
    <cofactor evidence="3">
        <name>Mg(2+)</name>
        <dbReference type="ChEBI" id="CHEBI:18420"/>
    </cofactor>
</comment>
<feature type="binding site" evidence="3">
    <location>
        <position position="53"/>
    </location>
    <ligand>
        <name>[4Fe-4S] cluster</name>
        <dbReference type="ChEBI" id="CHEBI:49883"/>
        <note>4Fe-4S-S-AdoMet</note>
    </ligand>
</feature>
<dbReference type="Pfam" id="PF13353">
    <property type="entry name" value="Fer4_12"/>
    <property type="match status" value="1"/>
</dbReference>
<organism evidence="4 5">
    <name type="scientific">Campylobacter geochelonis</name>
    <dbReference type="NCBI Taxonomy" id="1780362"/>
    <lineage>
        <taxon>Bacteria</taxon>
        <taxon>Pseudomonadati</taxon>
        <taxon>Campylobacterota</taxon>
        <taxon>Epsilonproteobacteria</taxon>
        <taxon>Campylobacterales</taxon>
        <taxon>Campylobacteraceae</taxon>
        <taxon>Campylobacter</taxon>
    </lineage>
</organism>
<dbReference type="OrthoDB" id="9792276at2"/>
<feature type="binding site" evidence="3">
    <location>
        <begin position="11"/>
        <end position="13"/>
    </location>
    <ligand>
        <name>substrate</name>
    </ligand>
</feature>
<evidence type="ECO:0000313" key="4">
    <source>
        <dbReference type="EMBL" id="CZE46043.1"/>
    </source>
</evidence>
<comment type="subunit">
    <text evidence="3">Homodimer.</text>
</comment>
<dbReference type="Proteomes" id="UP000069632">
    <property type="component" value="Unassembled WGS sequence"/>
</dbReference>
<dbReference type="InterPro" id="IPR058240">
    <property type="entry name" value="rSAM_sf"/>
</dbReference>